<reference evidence="2" key="1">
    <citation type="journal article" date="2012" name="Science">
        <title>The Paleozoic origin of enzymatic lignin decomposition reconstructed from 31 fungal genomes.</title>
        <authorList>
            <person name="Floudas D."/>
            <person name="Binder M."/>
            <person name="Riley R."/>
            <person name="Barry K."/>
            <person name="Blanchette R.A."/>
            <person name="Henrissat B."/>
            <person name="Martinez A.T."/>
            <person name="Otillar R."/>
            <person name="Spatafora J.W."/>
            <person name="Yadav J.S."/>
            <person name="Aerts A."/>
            <person name="Benoit I."/>
            <person name="Boyd A."/>
            <person name="Carlson A."/>
            <person name="Copeland A."/>
            <person name="Coutinho P.M."/>
            <person name="de Vries R.P."/>
            <person name="Ferreira P."/>
            <person name="Findley K."/>
            <person name="Foster B."/>
            <person name="Gaskell J."/>
            <person name="Glotzer D."/>
            <person name="Gorecki P."/>
            <person name="Heitman J."/>
            <person name="Hesse C."/>
            <person name="Hori C."/>
            <person name="Igarashi K."/>
            <person name="Jurgens J.A."/>
            <person name="Kallen N."/>
            <person name="Kersten P."/>
            <person name="Kohler A."/>
            <person name="Kuees U."/>
            <person name="Kumar T.K.A."/>
            <person name="Kuo A."/>
            <person name="LaButti K."/>
            <person name="Larrondo L.F."/>
            <person name="Lindquist E."/>
            <person name="Ling A."/>
            <person name="Lombard V."/>
            <person name="Lucas S."/>
            <person name="Lundell T."/>
            <person name="Martin R."/>
            <person name="McLaughlin D.J."/>
            <person name="Morgenstern I."/>
            <person name="Morin E."/>
            <person name="Murat C."/>
            <person name="Nagy L.G."/>
            <person name="Nolan M."/>
            <person name="Ohm R.A."/>
            <person name="Patyshakuliyeva A."/>
            <person name="Rokas A."/>
            <person name="Ruiz-Duenas F.J."/>
            <person name="Sabat G."/>
            <person name="Salamov A."/>
            <person name="Samejima M."/>
            <person name="Schmutz J."/>
            <person name="Slot J.C."/>
            <person name="St John F."/>
            <person name="Stenlid J."/>
            <person name="Sun H."/>
            <person name="Sun S."/>
            <person name="Syed K."/>
            <person name="Tsang A."/>
            <person name="Wiebenga A."/>
            <person name="Young D."/>
            <person name="Pisabarro A."/>
            <person name="Eastwood D.C."/>
            <person name="Martin F."/>
            <person name="Cullen D."/>
            <person name="Grigoriev I.V."/>
            <person name="Hibbett D.S."/>
        </authorList>
    </citation>
    <scope>NUCLEOTIDE SEQUENCE [LARGE SCALE GENOMIC DNA]</scope>
    <source>
        <strain evidence="2">TFB10046</strain>
    </source>
</reference>
<evidence type="ECO:0000313" key="1">
    <source>
        <dbReference type="EMBL" id="EJD32919.1"/>
    </source>
</evidence>
<dbReference type="eggNOG" id="ENOG502QSGD">
    <property type="taxonomic scope" value="Eukaryota"/>
</dbReference>
<dbReference type="EMBL" id="JH688556">
    <property type="protein sequence ID" value="EJD32919.1"/>
    <property type="molecule type" value="Genomic_DNA"/>
</dbReference>
<gene>
    <name evidence="1" type="ORF">AURDEDRAFT_21770</name>
</gene>
<keyword evidence="2" id="KW-1185">Reference proteome</keyword>
<protein>
    <submittedName>
        <fullName evidence="1">Uncharacterized protein</fullName>
    </submittedName>
</protein>
<feature type="non-terminal residue" evidence="1">
    <location>
        <position position="182"/>
    </location>
</feature>
<dbReference type="OMA" id="WGISTHI"/>
<organism evidence="1 2">
    <name type="scientific">Auricularia subglabra (strain TFB-10046 / SS5)</name>
    <name type="common">White-rot fungus</name>
    <name type="synonym">Auricularia delicata (strain TFB10046)</name>
    <dbReference type="NCBI Taxonomy" id="717982"/>
    <lineage>
        <taxon>Eukaryota</taxon>
        <taxon>Fungi</taxon>
        <taxon>Dikarya</taxon>
        <taxon>Basidiomycota</taxon>
        <taxon>Agaricomycotina</taxon>
        <taxon>Agaricomycetes</taxon>
        <taxon>Auriculariales</taxon>
        <taxon>Auriculariaceae</taxon>
        <taxon>Auricularia</taxon>
    </lineage>
</organism>
<proteinExistence type="predicted"/>
<dbReference type="AlphaFoldDB" id="J0CRQ7"/>
<dbReference type="Proteomes" id="UP000006514">
    <property type="component" value="Unassembled WGS sequence"/>
</dbReference>
<feature type="non-terminal residue" evidence="1">
    <location>
        <position position="1"/>
    </location>
</feature>
<evidence type="ECO:0000313" key="2">
    <source>
        <dbReference type="Proteomes" id="UP000006514"/>
    </source>
</evidence>
<dbReference type="InParanoid" id="J0CRQ7"/>
<accession>J0CRQ7</accession>
<name>J0CRQ7_AURST</name>
<dbReference type="OrthoDB" id="3269001at2759"/>
<dbReference type="KEGG" id="adl:AURDEDRAFT_21770"/>
<sequence>CLNLPMHLRYLEENMYLAGIVPGPNAPTLDQLNHVLVPLVDDFCEAWNPGVYITRTAGRPGGRRARSAIIPIICDMLAAKQLLALSAINSRYFCSYCLLEHRNINNLDCSVWPLRSLREWKRQALAVLNAPSQVARDQLVQSQGVRYTELFRLPYFDPTTTLTTETMHLFYLRVFQTHTRDI</sequence>